<feature type="transmembrane region" description="Helical" evidence="5">
    <location>
        <begin position="12"/>
        <end position="31"/>
    </location>
</feature>
<dbReference type="Proteomes" id="UP001154078">
    <property type="component" value="Chromosome 9"/>
</dbReference>
<dbReference type="Pfam" id="PF06396">
    <property type="entry name" value="AGTRAP"/>
    <property type="match status" value="1"/>
</dbReference>
<dbReference type="PANTHER" id="PTHR16521:SF3">
    <property type="entry name" value="TYPE-1 ANGIOTENSIN II RECEPTOR-ASSOCIATED PROTEIN"/>
    <property type="match status" value="1"/>
</dbReference>
<comment type="subcellular location">
    <subcellularLocation>
        <location evidence="1">Membrane</location>
        <topology evidence="1">Multi-pass membrane protein</topology>
    </subcellularLocation>
</comment>
<reference evidence="6" key="1">
    <citation type="submission" date="2021-12" db="EMBL/GenBank/DDBJ databases">
        <authorList>
            <person name="King R."/>
        </authorList>
    </citation>
    <scope>NUCLEOTIDE SEQUENCE</scope>
</reference>
<organism evidence="6 7">
    <name type="scientific">Brassicogethes aeneus</name>
    <name type="common">Rape pollen beetle</name>
    <name type="synonym">Meligethes aeneus</name>
    <dbReference type="NCBI Taxonomy" id="1431903"/>
    <lineage>
        <taxon>Eukaryota</taxon>
        <taxon>Metazoa</taxon>
        <taxon>Ecdysozoa</taxon>
        <taxon>Arthropoda</taxon>
        <taxon>Hexapoda</taxon>
        <taxon>Insecta</taxon>
        <taxon>Pterygota</taxon>
        <taxon>Neoptera</taxon>
        <taxon>Endopterygota</taxon>
        <taxon>Coleoptera</taxon>
        <taxon>Polyphaga</taxon>
        <taxon>Cucujiformia</taxon>
        <taxon>Nitidulidae</taxon>
        <taxon>Meligethinae</taxon>
        <taxon>Brassicogethes</taxon>
    </lineage>
</organism>
<sequence length="158" mass="17686">MPSTSQIRNFNLKVIFLIHFCFIALSLMGYWATNAYFFYNAILILLLIWSIHHDQLQEPLQLAIVVNGCSIILDVLLLVMSFPNSHEARERFSVAMCILHMIVRPFSTFLLIRDLETRSAGAGLLAGGREAYEDIDKTGPQASGSKTGGYNFATAEQI</sequence>
<evidence type="ECO:0000256" key="1">
    <source>
        <dbReference type="ARBA" id="ARBA00004141"/>
    </source>
</evidence>
<dbReference type="GO" id="GO:0005886">
    <property type="term" value="C:plasma membrane"/>
    <property type="evidence" value="ECO:0007669"/>
    <property type="project" value="TreeGrafter"/>
</dbReference>
<proteinExistence type="predicted"/>
<evidence type="ECO:0000313" key="6">
    <source>
        <dbReference type="EMBL" id="CAH0563560.1"/>
    </source>
</evidence>
<dbReference type="OrthoDB" id="8191171at2759"/>
<feature type="transmembrane region" description="Helical" evidence="5">
    <location>
        <begin position="37"/>
        <end position="53"/>
    </location>
</feature>
<keyword evidence="7" id="KW-1185">Reference proteome</keyword>
<gene>
    <name evidence="6" type="ORF">MELIAE_LOCUS12353</name>
</gene>
<dbReference type="PANTHER" id="PTHR16521">
    <property type="entry name" value="TYPE-1 ANGIOTENSIN II RECEPTOR-ASSOCIATED PROTEIN"/>
    <property type="match status" value="1"/>
</dbReference>
<protein>
    <recommendedName>
        <fullName evidence="8">Type-1 angiotensin II receptor-associated protein</fullName>
    </recommendedName>
</protein>
<feature type="transmembrane region" description="Helical" evidence="5">
    <location>
        <begin position="92"/>
        <end position="112"/>
    </location>
</feature>
<dbReference type="InterPro" id="IPR009436">
    <property type="entry name" value="AGTRAP"/>
</dbReference>
<dbReference type="EMBL" id="OV121140">
    <property type="protein sequence ID" value="CAH0563560.1"/>
    <property type="molecule type" value="Genomic_DNA"/>
</dbReference>
<evidence type="ECO:0008006" key="8">
    <source>
        <dbReference type="Google" id="ProtNLM"/>
    </source>
</evidence>
<evidence type="ECO:0000256" key="3">
    <source>
        <dbReference type="ARBA" id="ARBA00022989"/>
    </source>
</evidence>
<name>A0A9P0BHJ5_BRAAE</name>
<dbReference type="GO" id="GO:0038166">
    <property type="term" value="P:angiotensin-activated signaling pathway"/>
    <property type="evidence" value="ECO:0007669"/>
    <property type="project" value="InterPro"/>
</dbReference>
<accession>A0A9P0BHJ5</accession>
<feature type="transmembrane region" description="Helical" evidence="5">
    <location>
        <begin position="60"/>
        <end position="80"/>
    </location>
</feature>
<evidence type="ECO:0000313" key="7">
    <source>
        <dbReference type="Proteomes" id="UP001154078"/>
    </source>
</evidence>
<dbReference type="SMART" id="SM00805">
    <property type="entry name" value="AGTRAP"/>
    <property type="match status" value="1"/>
</dbReference>
<dbReference type="AlphaFoldDB" id="A0A9P0BHJ5"/>
<evidence type="ECO:0000256" key="2">
    <source>
        <dbReference type="ARBA" id="ARBA00022692"/>
    </source>
</evidence>
<keyword evidence="3 5" id="KW-1133">Transmembrane helix</keyword>
<evidence type="ECO:0000256" key="5">
    <source>
        <dbReference type="SAM" id="Phobius"/>
    </source>
</evidence>
<keyword evidence="4 5" id="KW-0472">Membrane</keyword>
<evidence type="ECO:0000256" key="4">
    <source>
        <dbReference type="ARBA" id="ARBA00023136"/>
    </source>
</evidence>
<keyword evidence="2 5" id="KW-0812">Transmembrane</keyword>